<accession>A0A6J8BUE7</accession>
<gene>
    <name evidence="6" type="ORF">MCOR_22930</name>
</gene>
<feature type="domain" description="Peptidase A2" evidence="5">
    <location>
        <begin position="308"/>
        <end position="345"/>
    </location>
</feature>
<dbReference type="GO" id="GO:0003676">
    <property type="term" value="F:nucleic acid binding"/>
    <property type="evidence" value="ECO:0007669"/>
    <property type="project" value="InterPro"/>
</dbReference>
<evidence type="ECO:0000313" key="7">
    <source>
        <dbReference type="Proteomes" id="UP000507470"/>
    </source>
</evidence>
<dbReference type="PROSITE" id="PS50158">
    <property type="entry name" value="ZF_CCHC"/>
    <property type="match status" value="1"/>
</dbReference>
<dbReference type="GO" id="GO:0006508">
    <property type="term" value="P:proteolysis"/>
    <property type="evidence" value="ECO:0007669"/>
    <property type="project" value="InterPro"/>
</dbReference>
<dbReference type="InterPro" id="IPR001995">
    <property type="entry name" value="Peptidase_A2_cat"/>
</dbReference>
<keyword evidence="2" id="KW-0862">Zinc</keyword>
<evidence type="ECO:0000256" key="2">
    <source>
        <dbReference type="PROSITE-ProRule" id="PRU00047"/>
    </source>
</evidence>
<dbReference type="InterPro" id="IPR036875">
    <property type="entry name" value="Znf_CCHC_sf"/>
</dbReference>
<dbReference type="GO" id="GO:0004190">
    <property type="term" value="F:aspartic-type endopeptidase activity"/>
    <property type="evidence" value="ECO:0007669"/>
    <property type="project" value="InterPro"/>
</dbReference>
<feature type="compositionally biased region" description="Basic and acidic residues" evidence="3">
    <location>
        <begin position="75"/>
        <end position="93"/>
    </location>
</feature>
<feature type="compositionally biased region" description="Polar residues" evidence="3">
    <location>
        <begin position="34"/>
        <end position="60"/>
    </location>
</feature>
<feature type="domain" description="CCHC-type" evidence="4">
    <location>
        <begin position="229"/>
        <end position="244"/>
    </location>
</feature>
<feature type="compositionally biased region" description="Polar residues" evidence="3">
    <location>
        <begin position="99"/>
        <end position="110"/>
    </location>
</feature>
<feature type="compositionally biased region" description="Polar residues" evidence="3">
    <location>
        <begin position="169"/>
        <end position="200"/>
    </location>
</feature>
<dbReference type="Pfam" id="PF13650">
    <property type="entry name" value="Asp_protease_2"/>
    <property type="match status" value="1"/>
</dbReference>
<protein>
    <recommendedName>
        <fullName evidence="8">CCHC-type domain-containing protein</fullName>
    </recommendedName>
</protein>
<dbReference type="SUPFAM" id="SSF57756">
    <property type="entry name" value="Retrovirus zinc finger-like domains"/>
    <property type="match status" value="1"/>
</dbReference>
<evidence type="ECO:0000256" key="1">
    <source>
        <dbReference type="ARBA" id="ARBA00022801"/>
    </source>
</evidence>
<dbReference type="EMBL" id="CACVKT020004017">
    <property type="protein sequence ID" value="CAC5387628.1"/>
    <property type="molecule type" value="Genomic_DNA"/>
</dbReference>
<dbReference type="Proteomes" id="UP000507470">
    <property type="component" value="Unassembled WGS sequence"/>
</dbReference>
<keyword evidence="7" id="KW-1185">Reference proteome</keyword>
<dbReference type="SUPFAM" id="SSF50630">
    <property type="entry name" value="Acid proteases"/>
    <property type="match status" value="1"/>
</dbReference>
<reference evidence="6 7" key="1">
    <citation type="submission" date="2020-06" db="EMBL/GenBank/DDBJ databases">
        <authorList>
            <person name="Li R."/>
            <person name="Bekaert M."/>
        </authorList>
    </citation>
    <scope>NUCLEOTIDE SEQUENCE [LARGE SCALE GENOMIC DNA]</scope>
    <source>
        <strain evidence="7">wild</strain>
    </source>
</reference>
<dbReference type="AlphaFoldDB" id="A0A6J8BUE7"/>
<organism evidence="6 7">
    <name type="scientific">Mytilus coruscus</name>
    <name type="common">Sea mussel</name>
    <dbReference type="NCBI Taxonomy" id="42192"/>
    <lineage>
        <taxon>Eukaryota</taxon>
        <taxon>Metazoa</taxon>
        <taxon>Spiralia</taxon>
        <taxon>Lophotrochozoa</taxon>
        <taxon>Mollusca</taxon>
        <taxon>Bivalvia</taxon>
        <taxon>Autobranchia</taxon>
        <taxon>Pteriomorphia</taxon>
        <taxon>Mytilida</taxon>
        <taxon>Mytiloidea</taxon>
        <taxon>Mytilidae</taxon>
        <taxon>Mytilinae</taxon>
        <taxon>Mytilus</taxon>
    </lineage>
</organism>
<feature type="compositionally biased region" description="Polar residues" evidence="3">
    <location>
        <begin position="17"/>
        <end position="27"/>
    </location>
</feature>
<dbReference type="OrthoDB" id="1934862at2759"/>
<keyword evidence="2" id="KW-0479">Metal-binding</keyword>
<dbReference type="InterPro" id="IPR021109">
    <property type="entry name" value="Peptidase_aspartic_dom_sf"/>
</dbReference>
<feature type="compositionally biased region" description="Basic and acidic residues" evidence="3">
    <location>
        <begin position="116"/>
        <end position="128"/>
    </location>
</feature>
<dbReference type="CDD" id="cd00303">
    <property type="entry name" value="retropepsin_like"/>
    <property type="match status" value="1"/>
</dbReference>
<keyword evidence="1" id="KW-0378">Hydrolase</keyword>
<evidence type="ECO:0000256" key="3">
    <source>
        <dbReference type="SAM" id="MobiDB-lite"/>
    </source>
</evidence>
<dbReference type="Gene3D" id="2.40.70.10">
    <property type="entry name" value="Acid Proteases"/>
    <property type="match status" value="1"/>
</dbReference>
<evidence type="ECO:0008006" key="8">
    <source>
        <dbReference type="Google" id="ProtNLM"/>
    </source>
</evidence>
<evidence type="ECO:0000259" key="5">
    <source>
        <dbReference type="PROSITE" id="PS50175"/>
    </source>
</evidence>
<feature type="region of interest" description="Disordered" evidence="3">
    <location>
        <begin position="1"/>
        <end position="220"/>
    </location>
</feature>
<evidence type="ECO:0000259" key="4">
    <source>
        <dbReference type="PROSITE" id="PS50158"/>
    </source>
</evidence>
<dbReference type="SMART" id="SM00343">
    <property type="entry name" value="ZnF_C2HC"/>
    <property type="match status" value="1"/>
</dbReference>
<dbReference type="GO" id="GO:0008270">
    <property type="term" value="F:zinc ion binding"/>
    <property type="evidence" value="ECO:0007669"/>
    <property type="project" value="UniProtKB-KW"/>
</dbReference>
<keyword evidence="2" id="KW-0863">Zinc-finger</keyword>
<dbReference type="Gene3D" id="4.10.60.10">
    <property type="entry name" value="Zinc finger, CCHC-type"/>
    <property type="match status" value="1"/>
</dbReference>
<evidence type="ECO:0000313" key="6">
    <source>
        <dbReference type="EMBL" id="CAC5387628.1"/>
    </source>
</evidence>
<proteinExistence type="predicted"/>
<name>A0A6J8BUE7_MYTCO</name>
<dbReference type="PROSITE" id="PS50175">
    <property type="entry name" value="ASP_PROT_RETROV"/>
    <property type="match status" value="1"/>
</dbReference>
<dbReference type="InterPro" id="IPR001878">
    <property type="entry name" value="Znf_CCHC"/>
</dbReference>
<sequence>MFQPPRGGPPPQGPTQSFNQQNMSSVTYPVMGQPTFSRPPDTSNYQPQSHTLPVQQQQPPLSGAPPAHNSQPSARRKEYNGDYHERQRRRDPGRYYTADSDTSDASPYRQTRNKRRSEPADLSDHSLRDFSPIKSARASPAHSRHSSRRSFTARESQSESETDSRHSRITSLVQEQSAKQGTSPSSRSPNQDNRSCNYSPRRNYGRGCGRGNNSGDRRYTRRGYYNNECFNCHKQGHYIKDCPDLYVQVTGSRQSVQKEPTSQQVSFNENNKDDFYESEGVVSGVSTVRSIGAAKLFRVEVDIAGKKVLALVDSGSEVTILKDTVLDTLEPNPYVIRETTIYGAGTNTTMPCRLTSPIKFKIGDMQFNQQLYVAPVSCDMILGCDFIIHNKVVLNIGELIITVQNRNMPLILGDDDTAHAPNVNVVHGPNTTGPSSVEKTSTEGSTQRFSATQLSGQSDEFHFDTVIPQVESNLGMMASTSTQESDERGIQDKPDQCRDSRDQCCINKVESRENLGFYTCPKSRKRRRPVFKVLQTVNVL</sequence>
<feature type="compositionally biased region" description="Pro residues" evidence="3">
    <location>
        <begin position="1"/>
        <end position="13"/>
    </location>
</feature>